<proteinExistence type="predicted"/>
<gene>
    <name evidence="2" type="ORF">GTP44_04185</name>
</gene>
<dbReference type="InterPro" id="IPR029058">
    <property type="entry name" value="AB_hydrolase_fold"/>
</dbReference>
<comment type="caution">
    <text evidence="2">The sequence shown here is derived from an EMBL/GenBank/DDBJ whole genome shotgun (WGS) entry which is preliminary data.</text>
</comment>
<evidence type="ECO:0000313" key="2">
    <source>
        <dbReference type="EMBL" id="MYM81155.1"/>
    </source>
</evidence>
<reference evidence="2 3" key="1">
    <citation type="submission" date="2019-12" db="EMBL/GenBank/DDBJ databases">
        <title>Novel species isolated from a subtropical stream in China.</title>
        <authorList>
            <person name="Lu H."/>
        </authorList>
    </citation>
    <scope>NUCLEOTIDE SEQUENCE [LARGE SCALE GENOMIC DNA]</scope>
    <source>
        <strain evidence="2 3">FT50W</strain>
    </source>
</reference>
<dbReference type="InterPro" id="IPR055803">
    <property type="entry name" value="DUF7379"/>
</dbReference>
<feature type="domain" description="DUF7379" evidence="1">
    <location>
        <begin position="142"/>
        <end position="286"/>
    </location>
</feature>
<dbReference type="AlphaFoldDB" id="A0A6L8ML11"/>
<dbReference type="SUPFAM" id="SSF53474">
    <property type="entry name" value="alpha/beta-Hydrolases"/>
    <property type="match status" value="1"/>
</dbReference>
<evidence type="ECO:0000259" key="1">
    <source>
        <dbReference type="Pfam" id="PF24096"/>
    </source>
</evidence>
<accession>A0A6L8ML11</accession>
<evidence type="ECO:0000313" key="3">
    <source>
        <dbReference type="Proteomes" id="UP000474565"/>
    </source>
</evidence>
<dbReference type="EMBL" id="WWCP01000002">
    <property type="protein sequence ID" value="MYM81155.1"/>
    <property type="molecule type" value="Genomic_DNA"/>
</dbReference>
<dbReference type="Pfam" id="PF24096">
    <property type="entry name" value="DUF7379"/>
    <property type="match status" value="1"/>
</dbReference>
<dbReference type="Proteomes" id="UP000474565">
    <property type="component" value="Unassembled WGS sequence"/>
</dbReference>
<name>A0A6L8ML11_9BURK</name>
<organism evidence="2 3">
    <name type="scientific">Duganella lactea</name>
    <dbReference type="NCBI Taxonomy" id="2692173"/>
    <lineage>
        <taxon>Bacteria</taxon>
        <taxon>Pseudomonadati</taxon>
        <taxon>Pseudomonadota</taxon>
        <taxon>Betaproteobacteria</taxon>
        <taxon>Burkholderiales</taxon>
        <taxon>Oxalobacteraceae</taxon>
        <taxon>Telluria group</taxon>
        <taxon>Duganella</taxon>
    </lineage>
</organism>
<protein>
    <recommendedName>
        <fullName evidence="1">DUF7379 domain-containing protein</fullName>
    </recommendedName>
</protein>
<dbReference type="RefSeq" id="WP_161018442.1">
    <property type="nucleotide sequence ID" value="NZ_WWCP01000002.1"/>
</dbReference>
<dbReference type="Gene3D" id="3.40.50.1820">
    <property type="entry name" value="alpha/beta hydrolase"/>
    <property type="match status" value="1"/>
</dbReference>
<sequence length="406" mass="43451">MQLTPDKQAELLRALQDALDDRALAAAMPDLAPLADTPPLPATLIADAKLHVVRHKDSGCVQFVFPGDVTPPSPALAPQGWDWIVQASLRAGERMTQAMINKIEAHNKPERLLALGRGRGHGQPVMPVMPEDLAAARGRKVLLLVHGVFSSVEGAFAALDLQPLLQRYEGRVFGYDHWTIAKTPQQNALNLLQRLPSNAGWDVDILCHSRGGLVVRSLLTEGMADIAQARAGRIANVGKVIFVAAANQGSPLASADDIKQFLNVAAMLASFSPGMALDLVIGLARMVVSLGFGRPSVQALASGSALIEQLERSGTLLTAANSYYARANFAYGDSLLERTGALLSKALIDSANDLVVPYGNVLLPQAAPDAGHILNFGSAEHKQTEVWHTGFFQHPATRDFITRQLA</sequence>